<keyword evidence="1" id="KW-0175">Coiled coil</keyword>
<accession>A0A6A6D0A1</accession>
<gene>
    <name evidence="3" type="ORF">M409DRAFT_49365</name>
</gene>
<feature type="compositionally biased region" description="Low complexity" evidence="2">
    <location>
        <begin position="38"/>
        <end position="49"/>
    </location>
</feature>
<evidence type="ECO:0000256" key="1">
    <source>
        <dbReference type="SAM" id="Coils"/>
    </source>
</evidence>
<organism evidence="3 4">
    <name type="scientific">Zasmidium cellare ATCC 36951</name>
    <dbReference type="NCBI Taxonomy" id="1080233"/>
    <lineage>
        <taxon>Eukaryota</taxon>
        <taxon>Fungi</taxon>
        <taxon>Dikarya</taxon>
        <taxon>Ascomycota</taxon>
        <taxon>Pezizomycotina</taxon>
        <taxon>Dothideomycetes</taxon>
        <taxon>Dothideomycetidae</taxon>
        <taxon>Mycosphaerellales</taxon>
        <taxon>Mycosphaerellaceae</taxon>
        <taxon>Zasmidium</taxon>
    </lineage>
</organism>
<feature type="coiled-coil region" evidence="1">
    <location>
        <begin position="207"/>
        <end position="234"/>
    </location>
</feature>
<dbReference type="Proteomes" id="UP000799537">
    <property type="component" value="Unassembled WGS sequence"/>
</dbReference>
<dbReference type="GeneID" id="54564494"/>
<keyword evidence="4" id="KW-1185">Reference proteome</keyword>
<feature type="compositionally biased region" description="Basic and acidic residues" evidence="2">
    <location>
        <begin position="312"/>
        <end position="328"/>
    </location>
</feature>
<dbReference type="OrthoDB" id="2402960at2759"/>
<dbReference type="RefSeq" id="XP_033673733.1">
    <property type="nucleotide sequence ID" value="XM_033811222.1"/>
</dbReference>
<feature type="compositionally biased region" description="Polar residues" evidence="2">
    <location>
        <begin position="359"/>
        <end position="377"/>
    </location>
</feature>
<evidence type="ECO:0000256" key="2">
    <source>
        <dbReference type="SAM" id="MobiDB-lite"/>
    </source>
</evidence>
<dbReference type="AlphaFoldDB" id="A0A6A6D0A1"/>
<dbReference type="EMBL" id="ML993580">
    <property type="protein sequence ID" value="KAF2172844.1"/>
    <property type="molecule type" value="Genomic_DNA"/>
</dbReference>
<evidence type="ECO:0000313" key="4">
    <source>
        <dbReference type="Proteomes" id="UP000799537"/>
    </source>
</evidence>
<feature type="compositionally biased region" description="Basic and acidic residues" evidence="2">
    <location>
        <begin position="182"/>
        <end position="194"/>
    </location>
</feature>
<feature type="region of interest" description="Disordered" evidence="2">
    <location>
        <begin position="234"/>
        <end position="389"/>
    </location>
</feature>
<feature type="compositionally biased region" description="Basic and acidic residues" evidence="2">
    <location>
        <begin position="14"/>
        <end position="31"/>
    </location>
</feature>
<reference evidence="3" key="1">
    <citation type="journal article" date="2020" name="Stud. Mycol.">
        <title>101 Dothideomycetes genomes: a test case for predicting lifestyles and emergence of pathogens.</title>
        <authorList>
            <person name="Haridas S."/>
            <person name="Albert R."/>
            <person name="Binder M."/>
            <person name="Bloem J."/>
            <person name="Labutti K."/>
            <person name="Salamov A."/>
            <person name="Andreopoulos B."/>
            <person name="Baker S."/>
            <person name="Barry K."/>
            <person name="Bills G."/>
            <person name="Bluhm B."/>
            <person name="Cannon C."/>
            <person name="Castanera R."/>
            <person name="Culley D."/>
            <person name="Daum C."/>
            <person name="Ezra D."/>
            <person name="Gonzalez J."/>
            <person name="Henrissat B."/>
            <person name="Kuo A."/>
            <person name="Liang C."/>
            <person name="Lipzen A."/>
            <person name="Lutzoni F."/>
            <person name="Magnuson J."/>
            <person name="Mondo S."/>
            <person name="Nolan M."/>
            <person name="Ohm R."/>
            <person name="Pangilinan J."/>
            <person name="Park H.-J."/>
            <person name="Ramirez L."/>
            <person name="Alfaro M."/>
            <person name="Sun H."/>
            <person name="Tritt A."/>
            <person name="Yoshinaga Y."/>
            <person name="Zwiers L.-H."/>
            <person name="Turgeon B."/>
            <person name="Goodwin S."/>
            <person name="Spatafora J."/>
            <person name="Crous P."/>
            <person name="Grigoriev I."/>
        </authorList>
    </citation>
    <scope>NUCLEOTIDE SEQUENCE</scope>
    <source>
        <strain evidence="3">ATCC 36951</strain>
    </source>
</reference>
<evidence type="ECO:0000313" key="3">
    <source>
        <dbReference type="EMBL" id="KAF2172844.1"/>
    </source>
</evidence>
<feature type="compositionally biased region" description="Basic and acidic residues" evidence="2">
    <location>
        <begin position="234"/>
        <end position="269"/>
    </location>
</feature>
<protein>
    <submittedName>
        <fullName evidence="3">Uncharacterized protein</fullName>
    </submittedName>
</protein>
<feature type="compositionally biased region" description="Basic and acidic residues" evidence="2">
    <location>
        <begin position="276"/>
        <end position="302"/>
    </location>
</feature>
<feature type="region of interest" description="Disordered" evidence="2">
    <location>
        <begin position="1"/>
        <end position="207"/>
    </location>
</feature>
<sequence>MNRSIWADPAPEPETSRDTEQNNPKPAEEAKPQPAPDAPAASSLSAGASTFEPDLSAPPPDGSTADLFAQTGAQQDDLFDDVVPVESMRIRSDDDLFSEDFTPAPQPVVERSKPQPTRGPSDAPRGRGRGGRGRGEGRGNQNRGGGAQREPRGQDGGPRGGREGQTSSPAQGAAPDNAPTGPRKETVQAVRGDRQATGGLRKPKLTEEELAEKLARIQIKNANLTAAHARAEADAASFAEREQQAKQVAKLREKEERRDRQQMMGEREKNRMRKLKAMEGREWDAEKREDDFSRGGRFDKKGGFAGDQQDYSDGREYLYREPRQERGRGGGRGGRGGRTSESAAAPWQEDFPALPASDSKPSASTTEPSEPISNKPSGKSWADQVEAAP</sequence>
<proteinExistence type="predicted"/>
<name>A0A6A6D0A1_ZASCE</name>